<dbReference type="InterPro" id="IPR002123">
    <property type="entry name" value="Plipid/glycerol_acylTrfase"/>
</dbReference>
<dbReference type="SMART" id="SM00563">
    <property type="entry name" value="PlsC"/>
    <property type="match status" value="1"/>
</dbReference>
<dbReference type="AlphaFoldDB" id="I3YDU7"/>
<dbReference type="CDD" id="cd07989">
    <property type="entry name" value="LPLAT_AGPAT-like"/>
    <property type="match status" value="1"/>
</dbReference>
<gene>
    <name evidence="5" type="ordered locus">Thivi_3291</name>
</gene>
<proteinExistence type="predicted"/>
<sequence length="210" mass="22647">MTIVPLTAELLAGLTRLITAVSARWVGGAPSDGFGAAPRVYFANHTSHLDTLVIWAALPRTLRQCTRPVAAADYWNQPGVRCWLATRVLNALLIDRSGRWGSRDSLRGLTAALDAGASLILFPEGTRGDGSEIGELRPGLYFVARQRPAVDLVPVRLQNLSRILPKGEVLPVPILGSAIFGAPLRLEPGEDRVAFLERARAALTDLGEPR</sequence>
<dbReference type="HOGENOM" id="CLU_027938_8_1_6"/>
<evidence type="ECO:0000313" key="5">
    <source>
        <dbReference type="EMBL" id="AFL75165.1"/>
    </source>
</evidence>
<reference evidence="5 6" key="1">
    <citation type="submission" date="2012-06" db="EMBL/GenBank/DDBJ databases">
        <title>Complete sequence of Thiocystis violascens DSM 198.</title>
        <authorList>
            <consortium name="US DOE Joint Genome Institute"/>
            <person name="Lucas S."/>
            <person name="Han J."/>
            <person name="Lapidus A."/>
            <person name="Cheng J.-F."/>
            <person name="Goodwin L."/>
            <person name="Pitluck S."/>
            <person name="Peters L."/>
            <person name="Ovchinnikova G."/>
            <person name="Teshima H."/>
            <person name="Detter J.C."/>
            <person name="Han C."/>
            <person name="Tapia R."/>
            <person name="Land M."/>
            <person name="Hauser L."/>
            <person name="Kyrpides N."/>
            <person name="Ivanova N."/>
            <person name="Pagani I."/>
            <person name="Vogl K."/>
            <person name="Liu Z."/>
            <person name="Frigaard N.-U."/>
            <person name="Bryant D."/>
            <person name="Woyke T."/>
        </authorList>
    </citation>
    <scope>NUCLEOTIDE SEQUENCE [LARGE SCALE GENOMIC DNA]</scope>
    <source>
        <strain evidence="6">ATCC 17096 / DSM 198 / 6111</strain>
    </source>
</reference>
<dbReference type="KEGG" id="tvi:Thivi_3291"/>
<feature type="domain" description="Phospholipid/glycerol acyltransferase" evidence="4">
    <location>
        <begin position="39"/>
        <end position="160"/>
    </location>
</feature>
<dbReference type="PANTHER" id="PTHR10434">
    <property type="entry name" value="1-ACYL-SN-GLYCEROL-3-PHOSPHATE ACYLTRANSFERASE"/>
    <property type="match status" value="1"/>
</dbReference>
<dbReference type="EMBL" id="CP003154">
    <property type="protein sequence ID" value="AFL75165.1"/>
    <property type="molecule type" value="Genomic_DNA"/>
</dbReference>
<dbReference type="Proteomes" id="UP000006062">
    <property type="component" value="Chromosome"/>
</dbReference>
<evidence type="ECO:0000313" key="6">
    <source>
        <dbReference type="Proteomes" id="UP000006062"/>
    </source>
</evidence>
<name>I3YDU7_THIV6</name>
<organism evidence="5 6">
    <name type="scientific">Thiocystis violascens (strain ATCC 17096 / DSM 198 / 6111)</name>
    <name type="common">Chromatium violascens</name>
    <dbReference type="NCBI Taxonomy" id="765911"/>
    <lineage>
        <taxon>Bacteria</taxon>
        <taxon>Pseudomonadati</taxon>
        <taxon>Pseudomonadota</taxon>
        <taxon>Gammaproteobacteria</taxon>
        <taxon>Chromatiales</taxon>
        <taxon>Chromatiaceae</taxon>
        <taxon>Thiocystis</taxon>
    </lineage>
</organism>
<dbReference type="Pfam" id="PF01553">
    <property type="entry name" value="Acyltransferase"/>
    <property type="match status" value="1"/>
</dbReference>
<evidence type="ECO:0000256" key="2">
    <source>
        <dbReference type="ARBA" id="ARBA00022679"/>
    </source>
</evidence>
<dbReference type="RefSeq" id="WP_014779574.1">
    <property type="nucleotide sequence ID" value="NC_018012.1"/>
</dbReference>
<keyword evidence="2 5" id="KW-0808">Transferase</keyword>
<keyword evidence="6" id="KW-1185">Reference proteome</keyword>
<dbReference type="GO" id="GO:0003841">
    <property type="term" value="F:1-acylglycerol-3-phosphate O-acyltransferase activity"/>
    <property type="evidence" value="ECO:0007669"/>
    <property type="project" value="TreeGrafter"/>
</dbReference>
<comment type="pathway">
    <text evidence="1">Lipid metabolism.</text>
</comment>
<dbReference type="PANTHER" id="PTHR10434:SF11">
    <property type="entry name" value="1-ACYL-SN-GLYCEROL-3-PHOSPHATE ACYLTRANSFERASE"/>
    <property type="match status" value="1"/>
</dbReference>
<evidence type="ECO:0000256" key="3">
    <source>
        <dbReference type="ARBA" id="ARBA00023315"/>
    </source>
</evidence>
<dbReference type="SUPFAM" id="SSF69593">
    <property type="entry name" value="Glycerol-3-phosphate (1)-acyltransferase"/>
    <property type="match status" value="1"/>
</dbReference>
<dbReference type="eggNOG" id="COG0204">
    <property type="taxonomic scope" value="Bacteria"/>
</dbReference>
<dbReference type="GO" id="GO:0006654">
    <property type="term" value="P:phosphatidic acid biosynthetic process"/>
    <property type="evidence" value="ECO:0007669"/>
    <property type="project" value="TreeGrafter"/>
</dbReference>
<dbReference type="STRING" id="765911.Thivi_3291"/>
<accession>I3YDU7</accession>
<evidence type="ECO:0000259" key="4">
    <source>
        <dbReference type="SMART" id="SM00563"/>
    </source>
</evidence>
<keyword evidence="3 5" id="KW-0012">Acyltransferase</keyword>
<evidence type="ECO:0000256" key="1">
    <source>
        <dbReference type="ARBA" id="ARBA00005189"/>
    </source>
</evidence>
<protein>
    <submittedName>
        <fullName evidence="5">1-acyl-sn-glycerol-3-phosphate acyltransferase</fullName>
    </submittedName>
</protein>